<keyword evidence="3" id="KW-0238">DNA-binding</keyword>
<evidence type="ECO:0000259" key="7">
    <source>
        <dbReference type="PROSITE" id="PS50048"/>
    </source>
</evidence>
<protein>
    <recommendedName>
        <fullName evidence="7">Zn(2)-C6 fungal-type domain-containing protein</fullName>
    </recommendedName>
</protein>
<dbReference type="PANTHER" id="PTHR47540">
    <property type="entry name" value="THIAMINE REPRESSIBLE GENES REGULATORY PROTEIN THI5"/>
    <property type="match status" value="1"/>
</dbReference>
<dbReference type="PROSITE" id="PS00463">
    <property type="entry name" value="ZN2_CY6_FUNGAL_1"/>
    <property type="match status" value="1"/>
</dbReference>
<comment type="caution">
    <text evidence="8">The sequence shown here is derived from an EMBL/GenBank/DDBJ whole genome shotgun (WGS) entry which is preliminary data.</text>
</comment>
<evidence type="ECO:0000256" key="5">
    <source>
        <dbReference type="ARBA" id="ARBA00023242"/>
    </source>
</evidence>
<dbReference type="InterPro" id="IPR051711">
    <property type="entry name" value="Stress_Response_Reg"/>
</dbReference>
<dbReference type="SMART" id="SM00066">
    <property type="entry name" value="GAL4"/>
    <property type="match status" value="1"/>
</dbReference>
<comment type="subcellular location">
    <subcellularLocation>
        <location evidence="1">Nucleus</location>
    </subcellularLocation>
</comment>
<gene>
    <name evidence="8" type="ORF">JX265_009699</name>
</gene>
<feature type="compositionally biased region" description="Low complexity" evidence="6">
    <location>
        <begin position="93"/>
        <end position="105"/>
    </location>
</feature>
<dbReference type="Proteomes" id="UP000829685">
    <property type="component" value="Unassembled WGS sequence"/>
</dbReference>
<evidence type="ECO:0000256" key="3">
    <source>
        <dbReference type="ARBA" id="ARBA00023125"/>
    </source>
</evidence>
<sequence length="598" mass="66559">METTKTAANQPRKVTKRSSNACTRCRRQKIKCSGLQPCEGCRKRKTTCDFDDKDDKVVVTRAFLLDLQRRVERANRQPSNAGETSQPLPHNQSAADSDASAPPLSGIEHETNQEQYGSPDNDDLTSIEGQRASQPPLTNPLAESPSTFIAASNGKRFYLGTSSNWSFSRKVLQLAHQNVHQAPLASDALLFDGLAYDLGWLGSDGSVAPDMLAIPTPDHAIYLINAVKFHCGHMFHLFENDEFHMRLHQFYADPESTTTTTDLWYIHFLLILAFGKIFIMQKSVGKWPAGAEFFRRALQLLPPAHILCQDAVVGTEILCCIALYLQCIDHRNAAHLYIGDAMRTALCYGMHTDMPVAQLGEEHVQRCRKIWWTVTKECLEVLARLAPDLSQTLPLKLAQAGHGVSRISASMHLLYHQCIVFGNIKNACLESSQQILNILETLESQGLLETFLSLDFDSLYVSAVILVIAPVIDESHTGNHISWVQRCMALFDRLIAAGNLIAAWRKSELQLLYEMVIQILRSHTTFVDPPSQATRAAALQDTDPTIPLPADSIIHPFAMNSLGNGDDIIAEQIMAIASSIQDEDIEWMDDAIVENSIW</sequence>
<feature type="compositionally biased region" description="Polar residues" evidence="6">
    <location>
        <begin position="127"/>
        <end position="136"/>
    </location>
</feature>
<dbReference type="GO" id="GO:0005634">
    <property type="term" value="C:nucleus"/>
    <property type="evidence" value="ECO:0007669"/>
    <property type="project" value="UniProtKB-SubCell"/>
</dbReference>
<dbReference type="AlphaFoldDB" id="A0A9Q0ALC1"/>
<dbReference type="InterPro" id="IPR036864">
    <property type="entry name" value="Zn2-C6_fun-type_DNA-bd_sf"/>
</dbReference>
<dbReference type="InterPro" id="IPR001138">
    <property type="entry name" value="Zn2Cys6_DnaBD"/>
</dbReference>
<evidence type="ECO:0000256" key="6">
    <source>
        <dbReference type="SAM" id="MobiDB-lite"/>
    </source>
</evidence>
<evidence type="ECO:0000256" key="2">
    <source>
        <dbReference type="ARBA" id="ARBA00023015"/>
    </source>
</evidence>
<dbReference type="GO" id="GO:0043565">
    <property type="term" value="F:sequence-specific DNA binding"/>
    <property type="evidence" value="ECO:0007669"/>
    <property type="project" value="TreeGrafter"/>
</dbReference>
<evidence type="ECO:0000313" key="8">
    <source>
        <dbReference type="EMBL" id="KAI1861080.1"/>
    </source>
</evidence>
<dbReference type="GO" id="GO:0045944">
    <property type="term" value="P:positive regulation of transcription by RNA polymerase II"/>
    <property type="evidence" value="ECO:0007669"/>
    <property type="project" value="TreeGrafter"/>
</dbReference>
<feature type="region of interest" description="Disordered" evidence="6">
    <location>
        <begin position="71"/>
        <end position="145"/>
    </location>
</feature>
<dbReference type="GO" id="GO:0008270">
    <property type="term" value="F:zinc ion binding"/>
    <property type="evidence" value="ECO:0007669"/>
    <property type="project" value="InterPro"/>
</dbReference>
<keyword evidence="9" id="KW-1185">Reference proteome</keyword>
<keyword evidence="2" id="KW-0805">Transcription regulation</keyword>
<dbReference type="PROSITE" id="PS50048">
    <property type="entry name" value="ZN2_CY6_FUNGAL_2"/>
    <property type="match status" value="1"/>
</dbReference>
<accession>A0A9Q0ALC1</accession>
<dbReference type="PANTHER" id="PTHR47540:SF6">
    <property type="entry name" value="ZN(II)2CYS6 TRANSCRIPTION FACTOR (EUROFUNG)"/>
    <property type="match status" value="1"/>
</dbReference>
<evidence type="ECO:0000256" key="1">
    <source>
        <dbReference type="ARBA" id="ARBA00004123"/>
    </source>
</evidence>
<feature type="domain" description="Zn(2)-C6 fungal-type" evidence="7">
    <location>
        <begin position="21"/>
        <end position="50"/>
    </location>
</feature>
<evidence type="ECO:0000313" key="9">
    <source>
        <dbReference type="Proteomes" id="UP000829685"/>
    </source>
</evidence>
<dbReference type="CDD" id="cd12148">
    <property type="entry name" value="fungal_TF_MHR"/>
    <property type="match status" value="1"/>
</dbReference>
<proteinExistence type="predicted"/>
<feature type="region of interest" description="Disordered" evidence="6">
    <location>
        <begin position="1"/>
        <end position="20"/>
    </location>
</feature>
<evidence type="ECO:0000256" key="4">
    <source>
        <dbReference type="ARBA" id="ARBA00023163"/>
    </source>
</evidence>
<dbReference type="EMBL" id="JAFIMR010000030">
    <property type="protein sequence ID" value="KAI1861080.1"/>
    <property type="molecule type" value="Genomic_DNA"/>
</dbReference>
<name>A0A9Q0ALC1_9PEZI</name>
<feature type="compositionally biased region" description="Polar residues" evidence="6">
    <location>
        <begin position="76"/>
        <end position="92"/>
    </location>
</feature>
<dbReference type="SUPFAM" id="SSF57701">
    <property type="entry name" value="Zn2/Cys6 DNA-binding domain"/>
    <property type="match status" value="1"/>
</dbReference>
<dbReference type="Gene3D" id="4.10.240.10">
    <property type="entry name" value="Zn(2)-C6 fungal-type DNA-binding domain"/>
    <property type="match status" value="1"/>
</dbReference>
<keyword evidence="4" id="KW-0804">Transcription</keyword>
<keyword evidence="5" id="KW-0539">Nucleus</keyword>
<reference evidence="8" key="1">
    <citation type="submission" date="2021-03" db="EMBL/GenBank/DDBJ databases">
        <title>Revisited historic fungal species revealed as producer of novel bioactive compounds through whole genome sequencing and comparative genomics.</title>
        <authorList>
            <person name="Vignolle G.A."/>
            <person name="Hochenegger N."/>
            <person name="Mach R.L."/>
            <person name="Mach-Aigner A.R."/>
            <person name="Javad Rahimi M."/>
            <person name="Salim K.A."/>
            <person name="Chan C.M."/>
            <person name="Lim L.B.L."/>
            <person name="Cai F."/>
            <person name="Druzhinina I.S."/>
            <person name="U'Ren J.M."/>
            <person name="Derntl C."/>
        </authorList>
    </citation>
    <scope>NUCLEOTIDE SEQUENCE</scope>
    <source>
        <strain evidence="8">TUCIM 5799</strain>
    </source>
</reference>
<dbReference type="CDD" id="cd00067">
    <property type="entry name" value="GAL4"/>
    <property type="match status" value="1"/>
</dbReference>
<dbReference type="Pfam" id="PF00172">
    <property type="entry name" value="Zn_clus"/>
    <property type="match status" value="1"/>
</dbReference>
<dbReference type="GO" id="GO:0000981">
    <property type="term" value="F:DNA-binding transcription factor activity, RNA polymerase II-specific"/>
    <property type="evidence" value="ECO:0007669"/>
    <property type="project" value="InterPro"/>
</dbReference>
<organism evidence="8 9">
    <name type="scientific">Neoarthrinium moseri</name>
    <dbReference type="NCBI Taxonomy" id="1658444"/>
    <lineage>
        <taxon>Eukaryota</taxon>
        <taxon>Fungi</taxon>
        <taxon>Dikarya</taxon>
        <taxon>Ascomycota</taxon>
        <taxon>Pezizomycotina</taxon>
        <taxon>Sordariomycetes</taxon>
        <taxon>Xylariomycetidae</taxon>
        <taxon>Amphisphaeriales</taxon>
        <taxon>Apiosporaceae</taxon>
        <taxon>Neoarthrinium</taxon>
    </lineage>
</organism>